<comment type="caution">
    <text evidence="11">The sequence shown here is derived from an EMBL/GenBank/DDBJ whole genome shotgun (WGS) entry which is preliminary data.</text>
</comment>
<keyword evidence="3 7" id="KW-0963">Cytoplasm</keyword>
<sequence length="544" mass="59170">MSTVGTHASAPARPGQGVTAEAARRRTFAVISHPDAGKSTLTEALVLHARVIAEAGAIHGKAGRRSTVSDWMEMEKARGISITSTALQFPYTAEDGTDCVINLLDTPGHADFSEDTYRVLTAVDAAVMLIDAAKGLEPQTLKLFQVCRHRRIPIITVINKWDRPGREPLELLDEIESRIGLRPTPLTWPVGIAGDFKGVLDRRTGAFVRFTRTAGGATIAPEEHLPPAAAERSEPAYWSAAVEESELLSADGADHDQDAFLDGRTTPVLFAAAVLNFGVNQLLDVLVHLAPSPGARPDIDGRPRPVDAPFSAFVFKVQAGMDAAHRDRLAYARVCSGSFRRGDILTHAATGKPFTTKYAQSVFGQQRTTLDIAWPGDVIGLVNATALRVGDSLYRDAAVIYPPIPHFAPEHFAVARAVDAGKHKQFRRGITQLEQEGVIQVLRSDKRGDQAPVLAAVGPMQFEVAAHRMAAEFSSPLQLEHLNYTLVRRTHPTDVAFLDQQRSVEVLTRTDGTLLALFSDQWRLAAIEREHPHLHLDELVAAAN</sequence>
<dbReference type="PANTHER" id="PTHR43556:SF2">
    <property type="entry name" value="PEPTIDE CHAIN RELEASE FACTOR RF3"/>
    <property type="match status" value="1"/>
</dbReference>
<dbReference type="PROSITE" id="PS00301">
    <property type="entry name" value="G_TR_1"/>
    <property type="match status" value="1"/>
</dbReference>
<dbReference type="EMBL" id="AJYC02000078">
    <property type="protein sequence ID" value="EKT79735.1"/>
    <property type="molecule type" value="Genomic_DNA"/>
</dbReference>
<dbReference type="Pfam" id="PF16658">
    <property type="entry name" value="RF3_C"/>
    <property type="match status" value="1"/>
</dbReference>
<dbReference type="Gene3D" id="2.40.30.10">
    <property type="entry name" value="Translation factors"/>
    <property type="match status" value="1"/>
</dbReference>
<dbReference type="InterPro" id="IPR005225">
    <property type="entry name" value="Small_GTP-bd"/>
</dbReference>
<dbReference type="InterPro" id="IPR009000">
    <property type="entry name" value="Transl_B-barrel_sf"/>
</dbReference>
<dbReference type="Gene3D" id="3.30.70.3280">
    <property type="entry name" value="Peptide chain release factor 3, domain III"/>
    <property type="match status" value="1"/>
</dbReference>
<dbReference type="SUPFAM" id="SSF54980">
    <property type="entry name" value="EF-G C-terminal domain-like"/>
    <property type="match status" value="1"/>
</dbReference>
<comment type="similarity">
    <text evidence="2 7">Belongs to the TRAFAC class translation factor GTPase superfamily. Classic translation factor GTPase family. PrfC subfamily.</text>
</comment>
<dbReference type="InterPro" id="IPR000795">
    <property type="entry name" value="T_Tr_GTP-bd_dom"/>
</dbReference>
<evidence type="ECO:0000313" key="11">
    <source>
        <dbReference type="EMBL" id="EKT79735.1"/>
    </source>
</evidence>
<gene>
    <name evidence="7" type="primary">prfC</name>
    <name evidence="11" type="ORF">WSS_A25970</name>
</gene>
<evidence type="ECO:0000256" key="5">
    <source>
        <dbReference type="ARBA" id="ARBA00022917"/>
    </source>
</evidence>
<comment type="caution">
    <text evidence="7">Lacks conserved residue(s) required for the propagation of feature annotation.</text>
</comment>
<dbReference type="InterPro" id="IPR004548">
    <property type="entry name" value="PrfC"/>
</dbReference>
<dbReference type="NCBIfam" id="TIGR00503">
    <property type="entry name" value="prfC"/>
    <property type="match status" value="1"/>
</dbReference>
<dbReference type="Pfam" id="PF00009">
    <property type="entry name" value="GTP_EFTU"/>
    <property type="match status" value="1"/>
</dbReference>
<dbReference type="InterPro" id="IPR031157">
    <property type="entry name" value="G_TR_CS"/>
</dbReference>
<keyword evidence="6 7" id="KW-0342">GTP-binding</keyword>
<dbReference type="NCBIfam" id="TIGR00231">
    <property type="entry name" value="small_GTP"/>
    <property type="match status" value="1"/>
</dbReference>
<comment type="function">
    <text evidence="7">Increases the formation of ribosomal termination complexes and stimulates activities of RF-1 and RF-2. It binds guanine nucleotides and has strong preference for UGA stop codons. It may interact directly with the ribosome. The stimulation of RF-1 and RF-2 is significantly reduced by GTP and GDP, but not by GMP.</text>
</comment>
<evidence type="ECO:0000313" key="12">
    <source>
        <dbReference type="Proteomes" id="UP000005951"/>
    </source>
</evidence>
<dbReference type="NCBIfam" id="NF001964">
    <property type="entry name" value="PRK00741.1"/>
    <property type="match status" value="1"/>
</dbReference>
<dbReference type="PRINTS" id="PR00315">
    <property type="entry name" value="ELONGATNFCT"/>
</dbReference>
<dbReference type="InterPro" id="IPR053905">
    <property type="entry name" value="EF-G-like_DII"/>
</dbReference>
<dbReference type="PROSITE" id="PS51722">
    <property type="entry name" value="G_TR_2"/>
    <property type="match status" value="1"/>
</dbReference>
<dbReference type="AlphaFoldDB" id="K8XRQ1"/>
<organism evidence="11 12">
    <name type="scientific">Rhodococcus opacus M213</name>
    <dbReference type="NCBI Taxonomy" id="1129896"/>
    <lineage>
        <taxon>Bacteria</taxon>
        <taxon>Bacillati</taxon>
        <taxon>Actinomycetota</taxon>
        <taxon>Actinomycetes</taxon>
        <taxon>Mycobacteriales</taxon>
        <taxon>Nocardiaceae</taxon>
        <taxon>Rhodococcus</taxon>
    </lineage>
</organism>
<evidence type="ECO:0000256" key="3">
    <source>
        <dbReference type="ARBA" id="ARBA00022490"/>
    </source>
</evidence>
<dbReference type="GO" id="GO:0006449">
    <property type="term" value="P:regulation of translational termination"/>
    <property type="evidence" value="ECO:0007669"/>
    <property type="project" value="UniProtKB-UniRule"/>
</dbReference>
<dbReference type="InterPro" id="IPR027417">
    <property type="entry name" value="P-loop_NTPase"/>
</dbReference>
<dbReference type="PANTHER" id="PTHR43556">
    <property type="entry name" value="PEPTIDE CHAIN RELEASE FACTOR RF3"/>
    <property type="match status" value="1"/>
</dbReference>
<dbReference type="Pfam" id="PF22042">
    <property type="entry name" value="EF-G_D2"/>
    <property type="match status" value="1"/>
</dbReference>
<dbReference type="CDD" id="cd04169">
    <property type="entry name" value="RF3"/>
    <property type="match status" value="1"/>
</dbReference>
<dbReference type="FunFam" id="3.40.50.300:FF:000542">
    <property type="entry name" value="Peptide chain release factor 3"/>
    <property type="match status" value="1"/>
</dbReference>
<dbReference type="GO" id="GO:0003924">
    <property type="term" value="F:GTPase activity"/>
    <property type="evidence" value="ECO:0007669"/>
    <property type="project" value="InterPro"/>
</dbReference>
<dbReference type="RefSeq" id="WP_005260829.1">
    <property type="nucleotide sequence ID" value="NZ_AJYC02000078.1"/>
</dbReference>
<comment type="subcellular location">
    <subcellularLocation>
        <location evidence="1 7">Cytoplasm</location>
    </subcellularLocation>
</comment>
<feature type="binding site" evidence="7">
    <location>
        <begin position="105"/>
        <end position="109"/>
    </location>
    <ligand>
        <name>GTP</name>
        <dbReference type="ChEBI" id="CHEBI:37565"/>
    </ligand>
</feature>
<accession>K8XRQ1</accession>
<dbReference type="GO" id="GO:0016150">
    <property type="term" value="F:translation release factor activity, codon nonspecific"/>
    <property type="evidence" value="ECO:0007669"/>
    <property type="project" value="TreeGrafter"/>
</dbReference>
<keyword evidence="4 7" id="KW-0547">Nucleotide-binding</keyword>
<dbReference type="GO" id="GO:0005829">
    <property type="term" value="C:cytosol"/>
    <property type="evidence" value="ECO:0007669"/>
    <property type="project" value="TreeGrafter"/>
</dbReference>
<dbReference type="HAMAP" id="MF_00072">
    <property type="entry name" value="Rel_fac_3"/>
    <property type="match status" value="1"/>
</dbReference>
<dbReference type="InterPro" id="IPR032090">
    <property type="entry name" value="RF3_C"/>
</dbReference>
<dbReference type="InterPro" id="IPR038467">
    <property type="entry name" value="RF3_dom_3_sf"/>
</dbReference>
<dbReference type="SUPFAM" id="SSF50447">
    <property type="entry name" value="Translation proteins"/>
    <property type="match status" value="1"/>
</dbReference>
<evidence type="ECO:0000256" key="1">
    <source>
        <dbReference type="ARBA" id="ARBA00004496"/>
    </source>
</evidence>
<reference evidence="11 12" key="1">
    <citation type="journal article" date="2013" name="Genome Announc.">
        <title>Draft Genome Sequence of Rhodococcus opacus Strain M213 Shows a Diverse Catabolic Potential.</title>
        <authorList>
            <person name="Pathak A."/>
            <person name="Green S.J."/>
            <person name="Ogram A."/>
            <person name="Chauhan A."/>
        </authorList>
    </citation>
    <scope>NUCLEOTIDE SEQUENCE [LARGE SCALE GENOMIC DNA]</scope>
    <source>
        <strain evidence="11 12">M213</strain>
    </source>
</reference>
<evidence type="ECO:0000256" key="7">
    <source>
        <dbReference type="HAMAP-Rule" id="MF_00072"/>
    </source>
</evidence>
<proteinExistence type="inferred from homology"/>
<dbReference type="Gene3D" id="3.40.50.300">
    <property type="entry name" value="P-loop containing nucleotide triphosphate hydrolases"/>
    <property type="match status" value="1"/>
</dbReference>
<feature type="region of interest" description="Disordered" evidence="9">
    <location>
        <begin position="1"/>
        <end position="21"/>
    </location>
</feature>
<dbReference type="InterPro" id="IPR041732">
    <property type="entry name" value="RF3_GTP-bd"/>
</dbReference>
<evidence type="ECO:0000256" key="9">
    <source>
        <dbReference type="SAM" id="MobiDB-lite"/>
    </source>
</evidence>
<evidence type="ECO:0000256" key="8">
    <source>
        <dbReference type="NCBIfam" id="TIGR00503"/>
    </source>
</evidence>
<evidence type="ECO:0000256" key="6">
    <source>
        <dbReference type="ARBA" id="ARBA00023134"/>
    </source>
</evidence>
<dbReference type="GO" id="GO:0016149">
    <property type="term" value="F:translation release factor activity, codon specific"/>
    <property type="evidence" value="ECO:0007669"/>
    <property type="project" value="UniProtKB-UniRule"/>
</dbReference>
<dbReference type="SUPFAM" id="SSF52540">
    <property type="entry name" value="P-loop containing nucleoside triphosphate hydrolases"/>
    <property type="match status" value="1"/>
</dbReference>
<evidence type="ECO:0000259" key="10">
    <source>
        <dbReference type="PROSITE" id="PS51722"/>
    </source>
</evidence>
<protein>
    <recommendedName>
        <fullName evidence="7 8">Peptide chain release factor 3</fullName>
        <shortName evidence="7">RF-3</shortName>
    </recommendedName>
</protein>
<dbReference type="GO" id="GO:0005525">
    <property type="term" value="F:GTP binding"/>
    <property type="evidence" value="ECO:0007669"/>
    <property type="project" value="UniProtKB-UniRule"/>
</dbReference>
<evidence type="ECO:0000256" key="4">
    <source>
        <dbReference type="ARBA" id="ARBA00022741"/>
    </source>
</evidence>
<feature type="domain" description="Tr-type G" evidence="10">
    <location>
        <begin position="23"/>
        <end position="294"/>
    </location>
</feature>
<dbReference type="Proteomes" id="UP000005951">
    <property type="component" value="Unassembled WGS sequence"/>
</dbReference>
<dbReference type="InterPro" id="IPR035647">
    <property type="entry name" value="EFG_III/V"/>
</dbReference>
<evidence type="ECO:0000256" key="2">
    <source>
        <dbReference type="ARBA" id="ARBA00009978"/>
    </source>
</evidence>
<name>K8XRQ1_RHOOP</name>
<keyword evidence="5 7" id="KW-0648">Protein biosynthesis</keyword>